<dbReference type="AlphaFoldDB" id="A0A0M8MQS0"/>
<dbReference type="Pfam" id="PF11817">
    <property type="entry name" value="Foie-gras_1"/>
    <property type="match status" value="1"/>
</dbReference>
<evidence type="ECO:0000259" key="1">
    <source>
        <dbReference type="Pfam" id="PF11817"/>
    </source>
</evidence>
<dbReference type="Proteomes" id="UP000053831">
    <property type="component" value="Unassembled WGS sequence"/>
</dbReference>
<protein>
    <submittedName>
        <fullName evidence="2">Trafficking protein particle complex subunit 11</fullName>
    </submittedName>
</protein>
<dbReference type="PANTHER" id="PTHR14374:SF0">
    <property type="entry name" value="TRAFFICKING PROTEIN PARTICLE COMPLEX SUBUNIT 11"/>
    <property type="match status" value="1"/>
</dbReference>
<evidence type="ECO:0000313" key="3">
    <source>
        <dbReference type="Proteomes" id="UP000053831"/>
    </source>
</evidence>
<accession>A0A0M8MQS0</accession>
<dbReference type="PANTHER" id="PTHR14374">
    <property type="entry name" value="FOIE GRAS"/>
    <property type="match status" value="1"/>
</dbReference>
<name>A0A0M8MQS0_ESCWE</name>
<sequence>MDGYPLGSLDHNVPLIFVSGINAAREQASSRELKDQGILIRSDLPCLDSREASFLATYLDRIDTQGLSWTAVSRDEQYRLRIKAVGRSVLLPPRRAPIPESIEPFLQLPVLHSPYSPLSPSSALYPDGLIDARWIEKHQEHIPSVIACFYSLTSDPTAIASDDNRMKSDINNIKSGLARSGYKTRLAVIILGDEETSSQSPADAILDRLEGIRRGAGLDPKSIFFIPNQESPTEFQRVIDNILGVLYGISIEYYKDLARHARKKRSRGFAPHPTVPPTSGTSQTLSLPDWNFRYDLKSAVFAEFRQENDLAIRSFEQAYETLLSQDIFDLIPSWSPRWNEARLLADIISIRCLRLHLWMGQPSMAARRWQAHRERVTYIVENQGRGTTNYGWPAWEARWAMVMAQLIERVEVHGLASPPSAIYLPPEKALLGERSKPWELLHHTGYWYRIAAVHLGKRRELARNMSEEDRGAPDASPASQVASKAYMYDTYLCPPPHKEYPLQGEGVDHSQLIIDCLIDARTQFQARKQHRMAAEVALECAKEMASQEAWGDVVALLRPIWEDSSFRSEWWLDAAEDMLWLLRRAAAGFGRADLVVAIDWELMDRRSNRIY</sequence>
<dbReference type="InterPro" id="IPR021773">
    <property type="entry name" value="TPC11"/>
</dbReference>
<dbReference type="OrthoDB" id="6278596at2759"/>
<gene>
    <name evidence="2" type="ORF">ESCO_006529</name>
</gene>
<dbReference type="STRING" id="150374.A0A0M8MQS0"/>
<organism evidence="2 3">
    <name type="scientific">Escovopsis weberi</name>
    <dbReference type="NCBI Taxonomy" id="150374"/>
    <lineage>
        <taxon>Eukaryota</taxon>
        <taxon>Fungi</taxon>
        <taxon>Dikarya</taxon>
        <taxon>Ascomycota</taxon>
        <taxon>Pezizomycotina</taxon>
        <taxon>Sordariomycetes</taxon>
        <taxon>Hypocreomycetidae</taxon>
        <taxon>Hypocreales</taxon>
        <taxon>Hypocreaceae</taxon>
        <taxon>Escovopsis</taxon>
    </lineage>
</organism>
<proteinExistence type="predicted"/>
<dbReference type="EMBL" id="LGSR01000026">
    <property type="protein sequence ID" value="KOS17386.1"/>
    <property type="molecule type" value="Genomic_DNA"/>
</dbReference>
<evidence type="ECO:0000313" key="2">
    <source>
        <dbReference type="EMBL" id="KOS17386.1"/>
    </source>
</evidence>
<comment type="caution">
    <text evidence="2">The sequence shown here is derived from an EMBL/GenBank/DDBJ whole genome shotgun (WGS) entry which is preliminary data.</text>
</comment>
<feature type="domain" description="Trafficking protein particle complex subunit 11" evidence="1">
    <location>
        <begin position="337"/>
        <end position="605"/>
    </location>
</feature>
<reference evidence="2 3" key="1">
    <citation type="submission" date="2015-07" db="EMBL/GenBank/DDBJ databases">
        <title>The genome of the fungus Escovopsis weberi, a specialized disease agent of ant agriculture.</title>
        <authorList>
            <person name="de Man T.J."/>
            <person name="Stajich J.E."/>
            <person name="Kubicek C.P."/>
            <person name="Chenthamara K."/>
            <person name="Atanasova L."/>
            <person name="Druzhinina I.S."/>
            <person name="Birnbaum S."/>
            <person name="Barribeau S.M."/>
            <person name="Teiling C."/>
            <person name="Suen G."/>
            <person name="Currie C."/>
            <person name="Gerardo N.M."/>
        </authorList>
    </citation>
    <scope>NUCLEOTIDE SEQUENCE [LARGE SCALE GENOMIC DNA]</scope>
</reference>
<keyword evidence="3" id="KW-1185">Reference proteome</keyword>